<keyword evidence="3" id="KW-1185">Reference proteome</keyword>
<evidence type="ECO:0000313" key="2">
    <source>
        <dbReference type="EMBL" id="EGO05137.1"/>
    </source>
</evidence>
<protein>
    <submittedName>
        <fullName evidence="2">Uncharacterized protein</fullName>
    </submittedName>
</protein>
<dbReference type="AlphaFoldDB" id="F8PI94"/>
<feature type="compositionally biased region" description="Basic and acidic residues" evidence="1">
    <location>
        <begin position="16"/>
        <end position="32"/>
    </location>
</feature>
<dbReference type="Proteomes" id="UP000008063">
    <property type="component" value="Unassembled WGS sequence"/>
</dbReference>
<gene>
    <name evidence="2" type="ORF">SERLA73DRAFT_68774</name>
</gene>
<organism evidence="3">
    <name type="scientific">Serpula lacrymans var. lacrymans (strain S7.3)</name>
    <name type="common">Dry rot fungus</name>
    <dbReference type="NCBI Taxonomy" id="936435"/>
    <lineage>
        <taxon>Eukaryota</taxon>
        <taxon>Fungi</taxon>
        <taxon>Dikarya</taxon>
        <taxon>Basidiomycota</taxon>
        <taxon>Agaricomycotina</taxon>
        <taxon>Agaricomycetes</taxon>
        <taxon>Agaricomycetidae</taxon>
        <taxon>Boletales</taxon>
        <taxon>Coniophorineae</taxon>
        <taxon>Serpulaceae</taxon>
        <taxon>Serpula</taxon>
    </lineage>
</organism>
<name>F8PI94_SERL3</name>
<dbReference type="InParanoid" id="F8PI94"/>
<accession>F8PI94</accession>
<evidence type="ECO:0000313" key="3">
    <source>
        <dbReference type="Proteomes" id="UP000008063"/>
    </source>
</evidence>
<reference evidence="3" key="1">
    <citation type="journal article" date="2011" name="Science">
        <title>The plant cell wall-decomposing machinery underlies the functional diversity of forest fungi.</title>
        <authorList>
            <person name="Eastwood D.C."/>
            <person name="Floudas D."/>
            <person name="Binder M."/>
            <person name="Majcherczyk A."/>
            <person name="Schneider P."/>
            <person name="Aerts A."/>
            <person name="Asiegbu F.O."/>
            <person name="Baker S.E."/>
            <person name="Barry K."/>
            <person name="Bendiksby M."/>
            <person name="Blumentritt M."/>
            <person name="Coutinho P.M."/>
            <person name="Cullen D."/>
            <person name="de Vries R.P."/>
            <person name="Gathman A."/>
            <person name="Goodell B."/>
            <person name="Henrissat B."/>
            <person name="Ihrmark K."/>
            <person name="Kauserud H."/>
            <person name="Kohler A."/>
            <person name="LaButti K."/>
            <person name="Lapidus A."/>
            <person name="Lavin J.L."/>
            <person name="Lee Y.-H."/>
            <person name="Lindquist E."/>
            <person name="Lilly W."/>
            <person name="Lucas S."/>
            <person name="Morin E."/>
            <person name="Murat C."/>
            <person name="Oguiza J.A."/>
            <person name="Park J."/>
            <person name="Pisabarro A.G."/>
            <person name="Riley R."/>
            <person name="Rosling A."/>
            <person name="Salamov A."/>
            <person name="Schmidt O."/>
            <person name="Schmutz J."/>
            <person name="Skrede I."/>
            <person name="Stenlid J."/>
            <person name="Wiebenga A."/>
            <person name="Xie X."/>
            <person name="Kuees U."/>
            <person name="Hibbett D.S."/>
            <person name="Hoffmeister D."/>
            <person name="Hoegberg N."/>
            <person name="Martin F."/>
            <person name="Grigoriev I.V."/>
            <person name="Watkinson S.C."/>
        </authorList>
    </citation>
    <scope>NUCLEOTIDE SEQUENCE [LARGE SCALE GENOMIC DNA]</scope>
    <source>
        <strain evidence="3">strain S7.3</strain>
    </source>
</reference>
<sequence length="70" mass="7897">MISQKDETVEGSVWFDHGRQTPERKEALDNSGVIKEEEGSSIPVFPILAPYFQALKAILPPVYPPMPWDI</sequence>
<dbReference type="EMBL" id="GL945474">
    <property type="protein sequence ID" value="EGO05137.1"/>
    <property type="molecule type" value="Genomic_DNA"/>
</dbReference>
<feature type="region of interest" description="Disordered" evidence="1">
    <location>
        <begin position="1"/>
        <end position="32"/>
    </location>
</feature>
<dbReference type="HOGENOM" id="CLU_2759359_0_0_1"/>
<proteinExistence type="predicted"/>
<evidence type="ECO:0000256" key="1">
    <source>
        <dbReference type="SAM" id="MobiDB-lite"/>
    </source>
</evidence>